<feature type="coiled-coil region" evidence="1">
    <location>
        <begin position="183"/>
        <end position="210"/>
    </location>
</feature>
<name>A0A6G8S7M2_9GAMM</name>
<proteinExistence type="predicted"/>
<feature type="compositionally biased region" description="Acidic residues" evidence="2">
    <location>
        <begin position="50"/>
        <end position="68"/>
    </location>
</feature>
<evidence type="ECO:0000313" key="4">
    <source>
        <dbReference type="Proteomes" id="UP000501939"/>
    </source>
</evidence>
<protein>
    <recommendedName>
        <fullName evidence="5">Lipoprotein</fullName>
    </recommendedName>
</protein>
<keyword evidence="1" id="KW-0175">Coiled coil</keyword>
<evidence type="ECO:0008006" key="5">
    <source>
        <dbReference type="Google" id="ProtNLM"/>
    </source>
</evidence>
<reference evidence="3 4" key="1">
    <citation type="submission" date="2020-03" db="EMBL/GenBank/DDBJ databases">
        <authorList>
            <person name="Zhu W."/>
        </authorList>
    </citation>
    <scope>NUCLEOTIDE SEQUENCE [LARGE SCALE GENOMIC DNA]</scope>
    <source>
        <strain evidence="3 4">185</strain>
    </source>
</reference>
<dbReference type="PROSITE" id="PS51257">
    <property type="entry name" value="PROKAR_LIPOPROTEIN"/>
    <property type="match status" value="1"/>
</dbReference>
<dbReference type="KEGG" id="alj:G8D99_14705"/>
<sequence length="226" mass="25276">MKKLLQGMLIPFTLFSFIIVVMGCDPSLSNKVEDESSQQDRTQTERDAQDADGLDSEFQVDQESQVDDTDAKHDSSLAQQRNTSELKSGNVFYIARDVASMQMNAGDYVSEIQQSQENLQHAVDSKDQQQLQTTATALQKQLQGFNQALINLDLKSEEIHHIRENVVAANTQVLKSPLMNGDLDFSKVDFNKLQQQMSSVQNEMLKLAAMVIPKSNSDSSQENESN</sequence>
<evidence type="ECO:0000313" key="3">
    <source>
        <dbReference type="EMBL" id="QIO10130.1"/>
    </source>
</evidence>
<keyword evidence="4" id="KW-1185">Reference proteome</keyword>
<feature type="region of interest" description="Disordered" evidence="2">
    <location>
        <begin position="29"/>
        <end position="83"/>
    </location>
</feature>
<accession>A0A6G8S7M2</accession>
<dbReference type="RefSeq" id="WP_166327158.1">
    <property type="nucleotide sequence ID" value="NZ_CP049916.1"/>
</dbReference>
<organism evidence="3 4">
    <name type="scientific">Acinetobacter lanii</name>
    <dbReference type="NCBI Taxonomy" id="2715163"/>
    <lineage>
        <taxon>Bacteria</taxon>
        <taxon>Pseudomonadati</taxon>
        <taxon>Pseudomonadota</taxon>
        <taxon>Gammaproteobacteria</taxon>
        <taxon>Moraxellales</taxon>
        <taxon>Moraxellaceae</taxon>
        <taxon>Acinetobacter</taxon>
    </lineage>
</organism>
<dbReference type="EMBL" id="CP049916">
    <property type="protein sequence ID" value="QIO10130.1"/>
    <property type="molecule type" value="Genomic_DNA"/>
</dbReference>
<dbReference type="Proteomes" id="UP000501939">
    <property type="component" value="Chromosome"/>
</dbReference>
<evidence type="ECO:0000256" key="2">
    <source>
        <dbReference type="SAM" id="MobiDB-lite"/>
    </source>
</evidence>
<dbReference type="AlphaFoldDB" id="A0A6G8S7M2"/>
<evidence type="ECO:0000256" key="1">
    <source>
        <dbReference type="SAM" id="Coils"/>
    </source>
</evidence>
<gene>
    <name evidence="3" type="ORF">G8D99_14705</name>
</gene>